<dbReference type="OrthoDB" id="538640at2759"/>
<dbReference type="Proteomes" id="UP000027195">
    <property type="component" value="Unassembled WGS sequence"/>
</dbReference>
<dbReference type="InterPro" id="IPR003789">
    <property type="entry name" value="Asn/Gln_tRNA_amidoTrase-B-like"/>
</dbReference>
<dbReference type="InParanoid" id="A0A067N269"/>
<dbReference type="InterPro" id="IPR042184">
    <property type="entry name" value="YqeY/Aim41_N"/>
</dbReference>
<dbReference type="GO" id="GO:0016884">
    <property type="term" value="F:carbon-nitrogen ligase activity, with glutamine as amido-N-donor"/>
    <property type="evidence" value="ECO:0007669"/>
    <property type="project" value="UniProtKB-UniRule"/>
</dbReference>
<evidence type="ECO:0000256" key="1">
    <source>
        <dbReference type="RuleBase" id="RU365099"/>
    </source>
</evidence>
<dbReference type="EMBL" id="KL198016">
    <property type="protein sequence ID" value="KDQ21944.1"/>
    <property type="molecule type" value="Genomic_DNA"/>
</dbReference>
<dbReference type="HOGENOM" id="CLU_079430_1_0_1"/>
<dbReference type="InterPro" id="IPR019004">
    <property type="entry name" value="YqeY/Aim41"/>
</dbReference>
<keyword evidence="3" id="KW-1185">Reference proteome</keyword>
<comment type="similarity">
    <text evidence="1">Belongs to the AIM41 family.</text>
</comment>
<sequence length="191" mass="20597">MNCLALQSRAAYAACHGLRLQGRAAFHQTRTLGQADLRARLKDELKTAMKARDSFSSTVIRSVIAEVTNADKASSSAPVDDSSIVSLIRKAIARRNDAASQFRAASRTDLADKEDAEVALLTKFVPAQLSESDIEAHLTELITSIKSEVGSKLPEGAVVGKVLKAFFEKVDKSLVQGDVVSRKAKELLKTV</sequence>
<dbReference type="GO" id="GO:0005739">
    <property type="term" value="C:mitochondrion"/>
    <property type="evidence" value="ECO:0007669"/>
    <property type="project" value="UniProtKB-SubCell"/>
</dbReference>
<dbReference type="PANTHER" id="PTHR28055:SF1">
    <property type="entry name" value="ALTERED INHERITANCE OF MITOCHONDRIA PROTEIN 41, MITOCHONDRIAL"/>
    <property type="match status" value="1"/>
</dbReference>
<evidence type="ECO:0000313" key="3">
    <source>
        <dbReference type="Proteomes" id="UP000027195"/>
    </source>
</evidence>
<dbReference type="Pfam" id="PF09424">
    <property type="entry name" value="YqeY"/>
    <property type="match status" value="1"/>
</dbReference>
<name>A0A067N269_BOTB1</name>
<dbReference type="STRING" id="930990.A0A067N269"/>
<protein>
    <recommendedName>
        <fullName evidence="1">Altered inheritance of mitochondria protein 41</fullName>
    </recommendedName>
</protein>
<organism evidence="2 3">
    <name type="scientific">Botryobasidium botryosum (strain FD-172 SS1)</name>
    <dbReference type="NCBI Taxonomy" id="930990"/>
    <lineage>
        <taxon>Eukaryota</taxon>
        <taxon>Fungi</taxon>
        <taxon>Dikarya</taxon>
        <taxon>Basidiomycota</taxon>
        <taxon>Agaricomycotina</taxon>
        <taxon>Agaricomycetes</taxon>
        <taxon>Cantharellales</taxon>
        <taxon>Botryobasidiaceae</taxon>
        <taxon>Botryobasidium</taxon>
    </lineage>
</organism>
<dbReference type="Gene3D" id="1.10.1510.10">
    <property type="entry name" value="Uncharacterised protein YqeY/AIM41 PF09424, N-terminal domain"/>
    <property type="match status" value="1"/>
</dbReference>
<evidence type="ECO:0000313" key="2">
    <source>
        <dbReference type="EMBL" id="KDQ21944.1"/>
    </source>
</evidence>
<dbReference type="SUPFAM" id="SSF89095">
    <property type="entry name" value="GatB/YqeY motif"/>
    <property type="match status" value="1"/>
</dbReference>
<accession>A0A067N269</accession>
<dbReference type="AlphaFoldDB" id="A0A067N269"/>
<keyword evidence="1" id="KW-0496">Mitochondrion</keyword>
<proteinExistence type="inferred from homology"/>
<gene>
    <name evidence="1" type="primary">AIM41</name>
    <name evidence="2" type="ORF">BOTBODRAFT_217813</name>
</gene>
<reference evidence="3" key="1">
    <citation type="journal article" date="2014" name="Proc. Natl. Acad. Sci. U.S.A.">
        <title>Extensive sampling of basidiomycete genomes demonstrates inadequacy of the white-rot/brown-rot paradigm for wood decay fungi.</title>
        <authorList>
            <person name="Riley R."/>
            <person name="Salamov A.A."/>
            <person name="Brown D.W."/>
            <person name="Nagy L.G."/>
            <person name="Floudas D."/>
            <person name="Held B.W."/>
            <person name="Levasseur A."/>
            <person name="Lombard V."/>
            <person name="Morin E."/>
            <person name="Otillar R."/>
            <person name="Lindquist E.A."/>
            <person name="Sun H."/>
            <person name="LaButti K.M."/>
            <person name="Schmutz J."/>
            <person name="Jabbour D."/>
            <person name="Luo H."/>
            <person name="Baker S.E."/>
            <person name="Pisabarro A.G."/>
            <person name="Walton J.D."/>
            <person name="Blanchette R.A."/>
            <person name="Henrissat B."/>
            <person name="Martin F."/>
            <person name="Cullen D."/>
            <person name="Hibbett D.S."/>
            <person name="Grigoriev I.V."/>
        </authorList>
    </citation>
    <scope>NUCLEOTIDE SEQUENCE [LARGE SCALE GENOMIC DNA]</scope>
    <source>
        <strain evidence="3">FD-172 SS1</strain>
    </source>
</reference>
<dbReference type="PANTHER" id="PTHR28055">
    <property type="entry name" value="ALTERED INHERITANCE OF MITOCHONDRIA PROTEIN 41, MITOCHONDRIAL"/>
    <property type="match status" value="1"/>
</dbReference>
<comment type="subcellular location">
    <subcellularLocation>
        <location evidence="1">Mitochondrion</location>
    </subcellularLocation>
</comment>